<dbReference type="Proteomes" id="UP000008291">
    <property type="component" value="Chromosome"/>
</dbReference>
<dbReference type="PIRSF" id="PIRSF015875">
    <property type="entry name" value="UCP015875"/>
    <property type="match status" value="1"/>
</dbReference>
<dbReference type="EMBL" id="CP000116">
    <property type="protein sequence ID" value="AAZ98545.1"/>
    <property type="molecule type" value="Genomic_DNA"/>
</dbReference>
<sequence>MLHGTLVTIHLFSAAIFIGIVAFEVLILESIRSHLPAQYMALVEEGIHKRGRRVMPWFVGLLFLTGIAMASHIYGAALAAPFASSFGTLLTLKILLATSVLLHFVLAMKHAVCGNMTSARFKYTHLSVFVHMIAIVILAKWMFVIR</sequence>
<evidence type="ECO:0000313" key="2">
    <source>
        <dbReference type="EMBL" id="AAZ98545.1"/>
    </source>
</evidence>
<organism evidence="2 3">
    <name type="scientific">Thiobacillus denitrificans (strain ATCC 25259 / T1)</name>
    <dbReference type="NCBI Taxonomy" id="292415"/>
    <lineage>
        <taxon>Bacteria</taxon>
        <taxon>Pseudomonadati</taxon>
        <taxon>Pseudomonadota</taxon>
        <taxon>Betaproteobacteria</taxon>
        <taxon>Nitrosomonadales</taxon>
        <taxon>Thiobacillaceae</taxon>
        <taxon>Thiobacillus</taxon>
    </lineage>
</organism>
<dbReference type="KEGG" id="tbd:Tbd_2592"/>
<feature type="transmembrane region" description="Helical" evidence="1">
    <location>
        <begin position="57"/>
        <end position="80"/>
    </location>
</feature>
<keyword evidence="1" id="KW-0812">Transmembrane</keyword>
<evidence type="ECO:0000256" key="1">
    <source>
        <dbReference type="SAM" id="Phobius"/>
    </source>
</evidence>
<dbReference type="OrthoDB" id="5955722at2"/>
<evidence type="ECO:0000313" key="3">
    <source>
        <dbReference type="Proteomes" id="UP000008291"/>
    </source>
</evidence>
<feature type="transmembrane region" description="Helical" evidence="1">
    <location>
        <begin position="6"/>
        <end position="28"/>
    </location>
</feature>
<dbReference type="InterPro" id="IPR007418">
    <property type="entry name" value="DUF474"/>
</dbReference>
<dbReference type="STRING" id="292415.Tbd_2592"/>
<accession>Q3SFR1</accession>
<dbReference type="HOGENOM" id="CLU_120951_0_0_4"/>
<keyword evidence="1" id="KW-0472">Membrane</keyword>
<dbReference type="RefSeq" id="WP_011313104.1">
    <property type="nucleotide sequence ID" value="NC_007404.1"/>
</dbReference>
<name>Q3SFR1_THIDA</name>
<keyword evidence="3" id="KW-1185">Reference proteome</keyword>
<reference evidence="2 3" key="1">
    <citation type="journal article" date="2006" name="J. Bacteriol.">
        <title>The genome sequence of the obligately chemolithoautotrophic, facultatively anaerobic bacterium Thiobacillus denitrificans.</title>
        <authorList>
            <person name="Beller H.R."/>
            <person name="Chain P.S."/>
            <person name="Letain T.E."/>
            <person name="Chakicherla A."/>
            <person name="Larimer F.W."/>
            <person name="Richardson P.M."/>
            <person name="Coleman M.A."/>
            <person name="Wood A.P."/>
            <person name="Kelly D.P."/>
        </authorList>
    </citation>
    <scope>NUCLEOTIDE SEQUENCE [LARGE SCALE GENOMIC DNA]</scope>
    <source>
        <strain evidence="2 3">ATCC 25259</strain>
    </source>
</reference>
<keyword evidence="1" id="KW-1133">Transmembrane helix</keyword>
<dbReference type="eggNOG" id="COG3399">
    <property type="taxonomic scope" value="Bacteria"/>
</dbReference>
<gene>
    <name evidence="2" type="ordered locus">Tbd_2592</name>
</gene>
<feature type="transmembrane region" description="Helical" evidence="1">
    <location>
        <begin position="126"/>
        <end position="145"/>
    </location>
</feature>
<feature type="transmembrane region" description="Helical" evidence="1">
    <location>
        <begin position="86"/>
        <end position="106"/>
    </location>
</feature>
<protein>
    <submittedName>
        <fullName evidence="2">Putative membrane protein</fullName>
    </submittedName>
</protein>
<proteinExistence type="predicted"/>
<dbReference type="AlphaFoldDB" id="Q3SFR1"/>